<feature type="compositionally biased region" description="Basic and acidic residues" evidence="1">
    <location>
        <begin position="87"/>
        <end position="97"/>
    </location>
</feature>
<evidence type="ECO:0000313" key="3">
    <source>
        <dbReference type="EMBL" id="CBY16371.1"/>
    </source>
</evidence>
<dbReference type="InParanoid" id="E4Y3G3"/>
<sequence>AKELDKRDILEQNRIGRLSATTIWVIVGGTIVIFFGVIVWAFFLANMKHWHRRWLNHRVMLQNRTAKKRKERKKREVFVTYRNDDKLEDTSSSERRITLPKSARMSPKSEFSERSVDMMLKESELHRSV</sequence>
<dbReference type="EMBL" id="FN654139">
    <property type="protein sequence ID" value="CBY16371.1"/>
    <property type="molecule type" value="Genomic_DNA"/>
</dbReference>
<organism evidence="3">
    <name type="scientific">Oikopleura dioica</name>
    <name type="common">Tunicate</name>
    <dbReference type="NCBI Taxonomy" id="34765"/>
    <lineage>
        <taxon>Eukaryota</taxon>
        <taxon>Metazoa</taxon>
        <taxon>Chordata</taxon>
        <taxon>Tunicata</taxon>
        <taxon>Appendicularia</taxon>
        <taxon>Copelata</taxon>
        <taxon>Oikopleuridae</taxon>
        <taxon>Oikopleura</taxon>
    </lineage>
</organism>
<feature type="region of interest" description="Disordered" evidence="1">
    <location>
        <begin position="87"/>
        <end position="114"/>
    </location>
</feature>
<gene>
    <name evidence="3" type="ORF">GSOID_T00001519001</name>
</gene>
<accession>E4Y3G3</accession>
<feature type="non-terminal residue" evidence="3">
    <location>
        <position position="1"/>
    </location>
</feature>
<dbReference type="AlphaFoldDB" id="E4Y3G3"/>
<reference evidence="3" key="1">
    <citation type="journal article" date="2010" name="Science">
        <title>Plasticity of animal genome architecture unmasked by rapid evolution of a pelagic tunicate.</title>
        <authorList>
            <person name="Denoeud F."/>
            <person name="Henriet S."/>
            <person name="Mungpakdee S."/>
            <person name="Aury J.M."/>
            <person name="Da Silva C."/>
            <person name="Brinkmann H."/>
            <person name="Mikhaleva J."/>
            <person name="Olsen L.C."/>
            <person name="Jubin C."/>
            <person name="Canestro C."/>
            <person name="Bouquet J.M."/>
            <person name="Danks G."/>
            <person name="Poulain J."/>
            <person name="Campsteijn C."/>
            <person name="Adamski M."/>
            <person name="Cross I."/>
            <person name="Yadetie F."/>
            <person name="Muffato M."/>
            <person name="Louis A."/>
            <person name="Butcher S."/>
            <person name="Tsagkogeorga G."/>
            <person name="Konrad A."/>
            <person name="Singh S."/>
            <person name="Jensen M.F."/>
            <person name="Cong E.H."/>
            <person name="Eikeseth-Otteraa H."/>
            <person name="Noel B."/>
            <person name="Anthouard V."/>
            <person name="Porcel B.M."/>
            <person name="Kachouri-Lafond R."/>
            <person name="Nishino A."/>
            <person name="Ugolini M."/>
            <person name="Chourrout P."/>
            <person name="Nishida H."/>
            <person name="Aasland R."/>
            <person name="Huzurbazar S."/>
            <person name="Westhof E."/>
            <person name="Delsuc F."/>
            <person name="Lehrach H."/>
            <person name="Reinhardt R."/>
            <person name="Weissenbach J."/>
            <person name="Roy S.W."/>
            <person name="Artiguenave F."/>
            <person name="Postlethwait J.H."/>
            <person name="Manak J.R."/>
            <person name="Thompson E.M."/>
            <person name="Jaillon O."/>
            <person name="Du Pasquier L."/>
            <person name="Boudinot P."/>
            <person name="Liberles D.A."/>
            <person name="Volff J.N."/>
            <person name="Philippe H."/>
            <person name="Lenhard B."/>
            <person name="Roest Crollius H."/>
            <person name="Wincker P."/>
            <person name="Chourrout D."/>
        </authorList>
    </citation>
    <scope>NUCLEOTIDE SEQUENCE [LARGE SCALE GENOMIC DNA]</scope>
</reference>
<dbReference type="Proteomes" id="UP000001307">
    <property type="component" value="Unassembled WGS sequence"/>
</dbReference>
<proteinExistence type="predicted"/>
<name>E4Y3G3_OIKDI</name>
<evidence type="ECO:0000313" key="4">
    <source>
        <dbReference type="Proteomes" id="UP000001307"/>
    </source>
</evidence>
<dbReference type="OrthoDB" id="10555049at2759"/>
<keyword evidence="2" id="KW-0812">Transmembrane</keyword>
<keyword evidence="2" id="KW-1133">Transmembrane helix</keyword>
<feature type="transmembrane region" description="Helical" evidence="2">
    <location>
        <begin position="23"/>
        <end position="45"/>
    </location>
</feature>
<protein>
    <submittedName>
        <fullName evidence="3">Uncharacterized protein</fullName>
    </submittedName>
</protein>
<evidence type="ECO:0000256" key="1">
    <source>
        <dbReference type="SAM" id="MobiDB-lite"/>
    </source>
</evidence>
<evidence type="ECO:0000256" key="2">
    <source>
        <dbReference type="SAM" id="Phobius"/>
    </source>
</evidence>
<keyword evidence="4" id="KW-1185">Reference proteome</keyword>
<keyword evidence="2" id="KW-0472">Membrane</keyword>